<protein>
    <submittedName>
        <fullName evidence="1">Uncharacterized protein</fullName>
    </submittedName>
</protein>
<proteinExistence type="predicted"/>
<dbReference type="EMBL" id="BK010597">
    <property type="protein sequence ID" value="DAC74970.1"/>
    <property type="molecule type" value="Genomic_DNA"/>
</dbReference>
<reference evidence="1" key="6">
    <citation type="journal article" date="2017" name="Nat. Commun.">
        <title>Evolutionary dynamics and genomic features of the Elizabethkingia anophelis 2015 to 2016 Wisconsin outbreak strain.</title>
        <authorList>
            <person name="Perrin A."/>
            <person name="Larsonneur E."/>
            <person name="Nicholson A.C."/>
            <person name="Edwards D.J."/>
            <person name="Gundlach K.M."/>
            <person name="Whitney A.M."/>
            <person name="Gulvik C.A."/>
            <person name="Bell M.E."/>
            <person name="Rendueles O."/>
            <person name="Cury J."/>
            <person name="Hugon P."/>
            <person name="Clermont D."/>
            <person name="Enouf V."/>
            <person name="Loparev V."/>
            <person name="Juieng P."/>
            <person name="Monson T."/>
            <person name="Warshauer D."/>
            <person name="Elbadawi L.I."/>
            <person name="Walters M.S."/>
            <person name="Crist M.B."/>
            <person name="Noble-Wang J."/>
            <person name="Borlaug G."/>
            <person name="Rocha E.P.C."/>
            <person name="Criscuolo A."/>
            <person name="Touchon M."/>
            <person name="Davis J.P."/>
            <person name="Holt K.E."/>
            <person name="McQuiston J.R."/>
            <person name="Brisse S."/>
        </authorList>
    </citation>
    <scope>NUCLEOTIDE SEQUENCE</scope>
</reference>
<evidence type="ECO:0000313" key="1">
    <source>
        <dbReference type="EMBL" id="DAC74970.1"/>
    </source>
</evidence>
<reference evidence="1" key="2">
    <citation type="journal article" date="2014" name="PLoS ONE">
        <title>Insights from the genome annotation of Elizabethkingia anophelis from the malaria vector Anopheles gambiae.</title>
        <authorList>
            <person name="Kukutla P."/>
            <person name="Lindberg B.G."/>
            <person name="Pei D."/>
            <person name="Rayl M."/>
            <person name="Yu W."/>
            <person name="Steritz M."/>
            <person name="Faye I."/>
            <person name="Xu J."/>
        </authorList>
    </citation>
    <scope>NUCLEOTIDE SEQUENCE</scope>
</reference>
<dbReference type="AlphaFoldDB" id="A0A455ZE00"/>
<sequence>MPSNLIITLQKEFKKMNKKSYKSSERLNQTVLGESRVFIKENELAEIRKLIVDSGSEVTEEELKGIITILDTILRLTMKEFVIR</sequence>
<reference evidence="1" key="7">
    <citation type="journal article" date="2017" name="Sci. Rep.">
        <title>Genomic features, phylogenetic relationships, and comparative genomics of Elizabethkingia anophelis strain EM361-97 isolated in Taiwan.</title>
        <authorList>
            <person name="Lin J.N."/>
            <person name="Lai C.H."/>
            <person name="Yang C.H."/>
            <person name="Huang Y.H."/>
            <person name="Lin H.H."/>
        </authorList>
    </citation>
    <scope>NUCLEOTIDE SEQUENCE</scope>
</reference>
<reference evidence="1" key="4">
    <citation type="journal article" date="2016" name="Sci. Rep.">
        <title>Genomic epidemiology and global diversity of the emerging bacterial pathogen Elizabethkingia anophelis.</title>
        <authorList>
            <person name="Breurec S."/>
            <person name="Criscuolo A."/>
            <person name="Diancourt L."/>
            <person name="Rendueles O."/>
            <person name="Vandenbogaert M."/>
            <person name="Passet V."/>
            <person name="Caro V."/>
            <person name="Rocha E.P."/>
            <person name="Touchon M."/>
            <person name="Brisse S."/>
        </authorList>
    </citation>
    <scope>NUCLEOTIDE SEQUENCE</scope>
</reference>
<accession>A0A455ZE00</accession>
<reference evidence="1" key="1">
    <citation type="journal article" date="2014" name="Genome Biol. Evol.">
        <title>Comparative genomic analysis of malaria mosquito vector-associated novel pathogen Elizabethkingia anophelis.</title>
        <authorList>
            <person name="Teo J."/>
            <person name="Tan S.Y."/>
            <person name="Liu Y."/>
            <person name="Tay M."/>
            <person name="Ding Y."/>
            <person name="Li Y."/>
            <person name="Kjelleberg S."/>
            <person name="Givskov M."/>
            <person name="Lin R.T."/>
            <person name="Yang L."/>
        </authorList>
    </citation>
    <scope>NUCLEOTIDE SEQUENCE</scope>
</reference>
<name>A0A455ZE00_9FLAO</name>
<reference evidence="1" key="3">
    <citation type="journal article" date="2016" name="Genome Announc.">
        <title>Complete Genome Sequences of Four Strains from the 2015-2016 Elizabethkingia anophelis Outbreak.</title>
        <authorList>
            <person name="Nicholson A.C."/>
            <person name="Whitney A.M."/>
            <person name="Emery B.D."/>
            <person name="Bell M.E."/>
            <person name="Gartin J.T."/>
            <person name="Humrighouse B.W."/>
            <person name="Loparev V.N."/>
            <person name="Batra D."/>
            <person name="Sheth M."/>
            <person name="Rowe L.A."/>
            <person name="Juieng P."/>
            <person name="Knipe K."/>
            <person name="Gulvik C."/>
            <person name="McQuiston J.R."/>
        </authorList>
    </citation>
    <scope>NUCLEOTIDE SEQUENCE</scope>
</reference>
<reference evidence="1" key="8">
    <citation type="journal article" date="2018" name="J. ISSAAS">
        <title>In Silico Identification of Three Types of Integrative and Conjugative Elements (ICEs) in Elizabethkingia anophelis Strains Isolated from Around the World.</title>
        <authorList>
            <person name="Xu J."/>
            <person name="Pei D."/>
            <person name="Nicholson A."/>
            <person name="Lan Y."/>
            <person name="Xia Q."/>
        </authorList>
    </citation>
    <scope>NUCLEOTIDE SEQUENCE</scope>
</reference>
<reference evidence="1" key="5">
    <citation type="journal article" date="2017" name="Genome Announc.">
        <title>Complete Circularized Genome Sequences of Four Strains of Elizabethkingia anophelis, Including Two Novel Strains Isolated from Wild-Caught Anopheles sinensis.</title>
        <authorList>
            <person name="Pei D."/>
            <person name="Nicholson A.C."/>
            <person name="Jiang J."/>
            <person name="Chen H."/>
            <person name="Whitney A.M."/>
            <person name="Villarma A."/>
            <person name="Bell M."/>
            <person name="Humrighouse B."/>
            <person name="Rowe L.A."/>
            <person name="Sheth M."/>
            <person name="Batra D."/>
            <person name="Juieng P."/>
            <person name="Loparev V.N."/>
            <person name="McQuiston J.R."/>
            <person name="Lan Y."/>
            <person name="Ma Y."/>
            <person name="Xu J."/>
        </authorList>
    </citation>
    <scope>NUCLEOTIDE SEQUENCE</scope>
</reference>
<gene>
    <name evidence="1" type="primary">ICEEaII(2)_502_1834_1580</name>
</gene>
<organism evidence="1">
    <name type="scientific">Elizabethkingia anophelis</name>
    <dbReference type="NCBI Taxonomy" id="1117645"/>
    <lineage>
        <taxon>Bacteria</taxon>
        <taxon>Pseudomonadati</taxon>
        <taxon>Bacteroidota</taxon>
        <taxon>Flavobacteriia</taxon>
        <taxon>Flavobacteriales</taxon>
        <taxon>Weeksellaceae</taxon>
        <taxon>Elizabethkingia</taxon>
    </lineage>
</organism>